<evidence type="ECO:0000313" key="3">
    <source>
        <dbReference type="EMBL" id="CAE8713149.1"/>
    </source>
</evidence>
<feature type="transmembrane region" description="Helical" evidence="1">
    <location>
        <begin position="288"/>
        <end position="309"/>
    </location>
</feature>
<evidence type="ECO:0000313" key="4">
    <source>
        <dbReference type="Proteomes" id="UP000626109"/>
    </source>
</evidence>
<keyword evidence="1" id="KW-1133">Transmembrane helix</keyword>
<dbReference type="GO" id="GO:0005634">
    <property type="term" value="C:nucleus"/>
    <property type="evidence" value="ECO:0007669"/>
    <property type="project" value="TreeGrafter"/>
</dbReference>
<comment type="caution">
    <text evidence="3">The sequence shown here is derived from an EMBL/GenBank/DDBJ whole genome shotgun (WGS) entry which is preliminary data.</text>
</comment>
<dbReference type="PANTHER" id="PTHR12197">
    <property type="entry name" value="HISTONE-LYSINE N-METHYLTRANSFERASE SMYD"/>
    <property type="match status" value="1"/>
</dbReference>
<dbReference type="InterPro" id="IPR050869">
    <property type="entry name" value="H3K4_H4K5_MeTrfase"/>
</dbReference>
<name>A0A813KU41_POLGL</name>
<reference evidence="3" key="1">
    <citation type="submission" date="2021-02" db="EMBL/GenBank/DDBJ databases">
        <authorList>
            <person name="Dougan E. K."/>
            <person name="Rhodes N."/>
            <person name="Thang M."/>
            <person name="Chan C."/>
        </authorList>
    </citation>
    <scope>NUCLEOTIDE SEQUENCE</scope>
</reference>
<dbReference type="AlphaFoldDB" id="A0A813KU41"/>
<dbReference type="EMBL" id="CAJNNW010032455">
    <property type="protein sequence ID" value="CAE8713149.1"/>
    <property type="molecule type" value="Genomic_DNA"/>
</dbReference>
<organism evidence="3 4">
    <name type="scientific">Polarella glacialis</name>
    <name type="common">Dinoflagellate</name>
    <dbReference type="NCBI Taxonomy" id="89957"/>
    <lineage>
        <taxon>Eukaryota</taxon>
        <taxon>Sar</taxon>
        <taxon>Alveolata</taxon>
        <taxon>Dinophyceae</taxon>
        <taxon>Suessiales</taxon>
        <taxon>Suessiaceae</taxon>
        <taxon>Polarella</taxon>
    </lineage>
</organism>
<keyword evidence="1" id="KW-0812">Transmembrane</keyword>
<dbReference type="SUPFAM" id="SSF82199">
    <property type="entry name" value="SET domain"/>
    <property type="match status" value="1"/>
</dbReference>
<evidence type="ECO:0000256" key="1">
    <source>
        <dbReference type="SAM" id="Phobius"/>
    </source>
</evidence>
<feature type="domain" description="SET" evidence="2">
    <location>
        <begin position="82"/>
        <end position="141"/>
    </location>
</feature>
<evidence type="ECO:0000259" key="2">
    <source>
        <dbReference type="Pfam" id="PF00856"/>
    </source>
</evidence>
<dbReference type="PANTHER" id="PTHR12197:SF251">
    <property type="entry name" value="EG:BACR7C10.4 PROTEIN"/>
    <property type="match status" value="1"/>
</dbReference>
<dbReference type="Gene3D" id="2.170.270.10">
    <property type="entry name" value="SET domain"/>
    <property type="match status" value="1"/>
</dbReference>
<dbReference type="Proteomes" id="UP000626109">
    <property type="component" value="Unassembled WGS sequence"/>
</dbReference>
<gene>
    <name evidence="3" type="ORF">PGLA2088_LOCUS37365</name>
</gene>
<accession>A0A813KU41</accession>
<proteinExistence type="predicted"/>
<keyword evidence="1" id="KW-0472">Membrane</keyword>
<dbReference type="CDD" id="cd20071">
    <property type="entry name" value="SET_SMYD"/>
    <property type="match status" value="1"/>
</dbReference>
<sequence length="335" mass="36684">MSLQGASAGGSDKFQAAQRLAIFQAYFSQLRHGLQHIPGGGTEAFTACLSARNVGHQGNESLVASVLASNGRKTEWWDPWTLLLDESKAQGGIWLGASLFNHSCLGNVVISYCPRGDGSLGILVARAASPIAEGEELCHTYVYPFETVDERRGRLQRSYGFCCDCRRCAIEAPFAKAAIGLADNLELGVKSFSELRSRGGHPKAMASVASELRASLVLVDKAQRSIEGEADSQILWRSQFVWGDHALAMASEHAGMFQEATGAYRRCVELIAAAAPGSGYELKYRISVLFRLTFFFILLLVVVVIVVIVASCCCYFFLVVFRLTFVNFCLVYYCW</sequence>
<dbReference type="InterPro" id="IPR046341">
    <property type="entry name" value="SET_dom_sf"/>
</dbReference>
<dbReference type="InterPro" id="IPR001214">
    <property type="entry name" value="SET_dom"/>
</dbReference>
<dbReference type="Pfam" id="PF00856">
    <property type="entry name" value="SET"/>
    <property type="match status" value="1"/>
</dbReference>
<protein>
    <recommendedName>
        <fullName evidence="2">SET domain-containing protein</fullName>
    </recommendedName>
</protein>